<dbReference type="EMBL" id="BK016127">
    <property type="protein sequence ID" value="DAF97206.1"/>
    <property type="molecule type" value="Genomic_DNA"/>
</dbReference>
<protein>
    <submittedName>
        <fullName evidence="1">Uncharacterized protein</fullName>
    </submittedName>
</protein>
<name>A0A8S5US59_9CAUD</name>
<proteinExistence type="predicted"/>
<evidence type="ECO:0000313" key="1">
    <source>
        <dbReference type="EMBL" id="DAF97206.1"/>
    </source>
</evidence>
<organism evidence="1">
    <name type="scientific">Siphoviridae sp. ctksc2</name>
    <dbReference type="NCBI Taxonomy" id="2825645"/>
    <lineage>
        <taxon>Viruses</taxon>
        <taxon>Duplodnaviria</taxon>
        <taxon>Heunggongvirae</taxon>
        <taxon>Uroviricota</taxon>
        <taxon>Caudoviricetes</taxon>
    </lineage>
</organism>
<reference evidence="1" key="1">
    <citation type="journal article" date="2021" name="Proc. Natl. Acad. Sci. U.S.A.">
        <title>A Catalog of Tens of Thousands of Viruses from Human Metagenomes Reveals Hidden Associations with Chronic Diseases.</title>
        <authorList>
            <person name="Tisza M.J."/>
            <person name="Buck C.B."/>
        </authorList>
    </citation>
    <scope>NUCLEOTIDE SEQUENCE</scope>
    <source>
        <strain evidence="1">Ctksc2</strain>
    </source>
</reference>
<accession>A0A8S5US59</accession>
<sequence>MSVPDTILDKLRNYEYEKCGCEGAVGDIYALIHHIAVLEEEIDDLKASAGINDGGCASRGASDGVIAVDILGRPWVAREGGWWRLMKDVIAGKWSELPQQYAPYSIVHVPAYTPKEES</sequence>